<protein>
    <submittedName>
        <fullName evidence="8">Response regulator transcription factor</fullName>
    </submittedName>
</protein>
<dbReference type="PROSITE" id="PS50043">
    <property type="entry name" value="HTH_LUXR_2"/>
    <property type="match status" value="1"/>
</dbReference>
<dbReference type="Pfam" id="PF00072">
    <property type="entry name" value="Response_reg"/>
    <property type="match status" value="1"/>
</dbReference>
<keyword evidence="9" id="KW-1185">Reference proteome</keyword>
<keyword evidence="2" id="KW-0805">Transcription regulation</keyword>
<evidence type="ECO:0000256" key="5">
    <source>
        <dbReference type="PROSITE-ProRule" id="PRU00169"/>
    </source>
</evidence>
<dbReference type="InterPro" id="IPR011006">
    <property type="entry name" value="CheY-like_superfamily"/>
</dbReference>
<dbReference type="SUPFAM" id="SSF46894">
    <property type="entry name" value="C-terminal effector domain of the bipartite response regulators"/>
    <property type="match status" value="1"/>
</dbReference>
<reference evidence="8 9" key="1">
    <citation type="submission" date="2019-06" db="EMBL/GenBank/DDBJ databases">
        <title>Micromonospora ordensis sp. nov., isolated from deep marine sediment.</title>
        <authorList>
            <person name="Veyisoglu A."/>
            <person name="Carro L."/>
            <person name="Klenk H.-P."/>
            <person name="Sahin N."/>
        </authorList>
    </citation>
    <scope>NUCLEOTIDE SEQUENCE [LARGE SCALE GENOMIC DNA]</scope>
    <source>
        <strain evidence="8 9">S2509</strain>
    </source>
</reference>
<accession>A0A5C4QJ31</accession>
<dbReference type="RefSeq" id="WP_139585919.1">
    <property type="nucleotide sequence ID" value="NZ_VDFY01000181.1"/>
</dbReference>
<evidence type="ECO:0000256" key="2">
    <source>
        <dbReference type="ARBA" id="ARBA00023015"/>
    </source>
</evidence>
<dbReference type="EMBL" id="VDFY01000181">
    <property type="protein sequence ID" value="TNH26761.1"/>
    <property type="molecule type" value="Genomic_DNA"/>
</dbReference>
<feature type="domain" description="Response regulatory" evidence="7">
    <location>
        <begin position="12"/>
        <end position="127"/>
    </location>
</feature>
<dbReference type="PANTHER" id="PTHR43214">
    <property type="entry name" value="TWO-COMPONENT RESPONSE REGULATOR"/>
    <property type="match status" value="1"/>
</dbReference>
<keyword evidence="3" id="KW-0238">DNA-binding</keyword>
<evidence type="ECO:0000259" key="7">
    <source>
        <dbReference type="PROSITE" id="PS50110"/>
    </source>
</evidence>
<dbReference type="GO" id="GO:0003677">
    <property type="term" value="F:DNA binding"/>
    <property type="evidence" value="ECO:0007669"/>
    <property type="project" value="UniProtKB-KW"/>
</dbReference>
<dbReference type="PROSITE" id="PS50110">
    <property type="entry name" value="RESPONSE_REGULATORY"/>
    <property type="match status" value="1"/>
</dbReference>
<feature type="domain" description="HTH luxR-type" evidence="6">
    <location>
        <begin position="156"/>
        <end position="221"/>
    </location>
</feature>
<dbReference type="GO" id="GO:0000160">
    <property type="term" value="P:phosphorelay signal transduction system"/>
    <property type="evidence" value="ECO:0007669"/>
    <property type="project" value="InterPro"/>
</dbReference>
<dbReference type="SUPFAM" id="SSF52172">
    <property type="entry name" value="CheY-like"/>
    <property type="match status" value="1"/>
</dbReference>
<dbReference type="AlphaFoldDB" id="A0A5C4QJ31"/>
<dbReference type="CDD" id="cd06170">
    <property type="entry name" value="LuxR_C_like"/>
    <property type="match status" value="1"/>
</dbReference>
<evidence type="ECO:0000313" key="9">
    <source>
        <dbReference type="Proteomes" id="UP000306145"/>
    </source>
</evidence>
<dbReference type="GO" id="GO:0006355">
    <property type="term" value="P:regulation of DNA-templated transcription"/>
    <property type="evidence" value="ECO:0007669"/>
    <property type="project" value="InterPro"/>
</dbReference>
<name>A0A5C4QJ31_9ACTN</name>
<keyword evidence="4" id="KW-0804">Transcription</keyword>
<dbReference type="OrthoDB" id="9808843at2"/>
<evidence type="ECO:0000313" key="8">
    <source>
        <dbReference type="EMBL" id="TNH26761.1"/>
    </source>
</evidence>
<dbReference type="PRINTS" id="PR00038">
    <property type="entry name" value="HTHLUXR"/>
</dbReference>
<evidence type="ECO:0000259" key="6">
    <source>
        <dbReference type="PROSITE" id="PS50043"/>
    </source>
</evidence>
<dbReference type="Gene3D" id="3.40.50.2300">
    <property type="match status" value="1"/>
</dbReference>
<keyword evidence="1 5" id="KW-0597">Phosphoprotein</keyword>
<dbReference type="Pfam" id="PF00196">
    <property type="entry name" value="GerE"/>
    <property type="match status" value="1"/>
</dbReference>
<evidence type="ECO:0000256" key="3">
    <source>
        <dbReference type="ARBA" id="ARBA00023125"/>
    </source>
</evidence>
<proteinExistence type="predicted"/>
<dbReference type="InterPro" id="IPR000792">
    <property type="entry name" value="Tscrpt_reg_LuxR_C"/>
</dbReference>
<dbReference type="CDD" id="cd17535">
    <property type="entry name" value="REC_NarL-like"/>
    <property type="match status" value="1"/>
</dbReference>
<dbReference type="InterPro" id="IPR039420">
    <property type="entry name" value="WalR-like"/>
</dbReference>
<organism evidence="8 9">
    <name type="scientific">Micromonospora orduensis</name>
    <dbReference type="NCBI Taxonomy" id="1420891"/>
    <lineage>
        <taxon>Bacteria</taxon>
        <taxon>Bacillati</taxon>
        <taxon>Actinomycetota</taxon>
        <taxon>Actinomycetes</taxon>
        <taxon>Micromonosporales</taxon>
        <taxon>Micromonosporaceae</taxon>
        <taxon>Micromonospora</taxon>
    </lineage>
</organism>
<dbReference type="Proteomes" id="UP000306145">
    <property type="component" value="Unassembled WGS sequence"/>
</dbReference>
<evidence type="ECO:0000256" key="4">
    <source>
        <dbReference type="ARBA" id="ARBA00023163"/>
    </source>
</evidence>
<evidence type="ECO:0000256" key="1">
    <source>
        <dbReference type="ARBA" id="ARBA00022553"/>
    </source>
</evidence>
<feature type="modified residue" description="4-aspartylphosphate" evidence="5">
    <location>
        <position position="63"/>
    </location>
</feature>
<dbReference type="SMART" id="SM00421">
    <property type="entry name" value="HTH_LUXR"/>
    <property type="match status" value="1"/>
</dbReference>
<gene>
    <name evidence="8" type="ORF">FHG89_20005</name>
</gene>
<dbReference type="InterPro" id="IPR001789">
    <property type="entry name" value="Sig_transdc_resp-reg_receiver"/>
</dbReference>
<dbReference type="SMART" id="SM00448">
    <property type="entry name" value="REC"/>
    <property type="match status" value="1"/>
</dbReference>
<dbReference type="InterPro" id="IPR058245">
    <property type="entry name" value="NreC/VraR/RcsB-like_REC"/>
</dbReference>
<comment type="caution">
    <text evidence="8">The sequence shown here is derived from an EMBL/GenBank/DDBJ whole genome shotgun (WGS) entry which is preliminary data.</text>
</comment>
<dbReference type="InterPro" id="IPR016032">
    <property type="entry name" value="Sig_transdc_resp-reg_C-effctor"/>
</dbReference>
<dbReference type="PANTHER" id="PTHR43214:SF24">
    <property type="entry name" value="TRANSCRIPTIONAL REGULATORY PROTEIN NARL-RELATED"/>
    <property type="match status" value="1"/>
</dbReference>
<sequence length="226" mass="23273">MSGPADVETAVRVVLADDQPAVRAGLTLILAGAPGVEVVGEAGDGDEAVGLCRELRPDVAVLDIRMPRRDGISATRAIVAEGLADVLVLTTFDLDEYVFGALRAGAAGFLLKHTDAAGLVEAVRTVARGDGFIAPAVTRRLIAAFASTAPGASTATHAALGTLTPRERDVLACLGLGLSNQQIAERLAMAESTTKTHVSRILAKLDLRSRVQAAILAQEVGLPAPP</sequence>